<feature type="transmembrane region" description="Helical" evidence="1">
    <location>
        <begin position="18"/>
        <end position="39"/>
    </location>
</feature>
<dbReference type="EMBL" id="MK072117">
    <property type="protein sequence ID" value="AYV78930.1"/>
    <property type="molecule type" value="Genomic_DNA"/>
</dbReference>
<keyword evidence="1" id="KW-0472">Membrane</keyword>
<proteinExistence type="predicted"/>
<keyword evidence="1" id="KW-0812">Transmembrane</keyword>
<dbReference type="PROSITE" id="PS51257">
    <property type="entry name" value="PROKAR_LIPOPROTEIN"/>
    <property type="match status" value="1"/>
</dbReference>
<protein>
    <submittedName>
        <fullName evidence="2">Uncharacterized protein</fullName>
    </submittedName>
</protein>
<keyword evidence="1" id="KW-1133">Transmembrane helix</keyword>
<sequence>MCMCIEKCLIGTLYLMQIGYWSAACMYSVLGIMEFAYYVRDFDTIPGYQLAYVSVRLAFGLQQIPVHAALLTTLRYSADAAREFKQRLGGGDYDKGNDKYYAMLPKCNFMMASFFACGTALLIKTWEIQPLFYRVVEIMSLSILGLVLLARAICACCGCTRSVFRTAES</sequence>
<evidence type="ECO:0000313" key="2">
    <source>
        <dbReference type="EMBL" id="AYV78930.1"/>
    </source>
</evidence>
<accession>A0A3G4ZVQ1</accession>
<reference evidence="2" key="1">
    <citation type="submission" date="2018-10" db="EMBL/GenBank/DDBJ databases">
        <title>Hidden diversity of soil giant viruses.</title>
        <authorList>
            <person name="Schulz F."/>
            <person name="Alteio L."/>
            <person name="Goudeau D."/>
            <person name="Ryan E.M."/>
            <person name="Malmstrom R.R."/>
            <person name="Blanchard J."/>
            <person name="Woyke T."/>
        </authorList>
    </citation>
    <scope>NUCLEOTIDE SEQUENCE</scope>
    <source>
        <strain evidence="2">EDV1</strain>
    </source>
</reference>
<name>A0A3G4ZVQ1_9VIRU</name>
<feature type="transmembrane region" description="Helical" evidence="1">
    <location>
        <begin position="109"/>
        <end position="126"/>
    </location>
</feature>
<feature type="transmembrane region" description="Helical" evidence="1">
    <location>
        <begin position="138"/>
        <end position="164"/>
    </location>
</feature>
<gene>
    <name evidence="2" type="ORF">Edafosvirus52_4</name>
</gene>
<organism evidence="2">
    <name type="scientific">Edafosvirus sp</name>
    <dbReference type="NCBI Taxonomy" id="2487765"/>
    <lineage>
        <taxon>Viruses</taxon>
        <taxon>Varidnaviria</taxon>
        <taxon>Bamfordvirae</taxon>
        <taxon>Nucleocytoviricota</taxon>
        <taxon>Megaviricetes</taxon>
        <taxon>Imitervirales</taxon>
        <taxon>Mimiviridae</taxon>
        <taxon>Klosneuvirinae</taxon>
    </lineage>
</organism>
<evidence type="ECO:0000256" key="1">
    <source>
        <dbReference type="SAM" id="Phobius"/>
    </source>
</evidence>